<evidence type="ECO:0000313" key="1">
    <source>
        <dbReference type="EMBL" id="KXP14143.1"/>
    </source>
</evidence>
<organism evidence="1 2">
    <name type="scientific">Tsukamurella pseudospumae</name>
    <dbReference type="NCBI Taxonomy" id="239498"/>
    <lineage>
        <taxon>Bacteria</taxon>
        <taxon>Bacillati</taxon>
        <taxon>Actinomycetota</taxon>
        <taxon>Actinomycetes</taxon>
        <taxon>Mycobacteriales</taxon>
        <taxon>Tsukamurellaceae</taxon>
        <taxon>Tsukamurella</taxon>
    </lineage>
</organism>
<protein>
    <submittedName>
        <fullName evidence="1">Uncharacterized protein</fullName>
    </submittedName>
</protein>
<evidence type="ECO:0000313" key="2">
    <source>
        <dbReference type="Proteomes" id="UP000070258"/>
    </source>
</evidence>
<proteinExistence type="predicted"/>
<dbReference type="RefSeq" id="WP_068570220.1">
    <property type="nucleotide sequence ID" value="NZ_LSRF01000007.1"/>
</dbReference>
<sequence length="207" mass="21899">MTARRRTRSIHAEAGQLPLFDVPAVAPADLVDPAVVAAAELVLDRSVSVLPRTELSGLRGYPVVRWSPSIAERMSAGAGPMLDAQVLELWEMCPAEGAGAPPAAPLSIVGFVATGQWKRALYVASELRGFGETVVLTERRPTALSLTAADLADVSVVHTSHAGEELLVRGSKVADPPRIVAVRYWEERLFAHALATGVSITPQPAPA</sequence>
<dbReference type="AlphaFoldDB" id="A0A138AUQ6"/>
<gene>
    <name evidence="1" type="ORF">AXK60_21925</name>
</gene>
<comment type="caution">
    <text evidence="1">The sequence shown here is derived from an EMBL/GenBank/DDBJ whole genome shotgun (WGS) entry which is preliminary data.</text>
</comment>
<dbReference type="OrthoDB" id="4772961at2"/>
<dbReference type="STRING" id="239498.AXK60_21925"/>
<name>A0A138AUQ6_9ACTN</name>
<dbReference type="Proteomes" id="UP000070258">
    <property type="component" value="Unassembled WGS sequence"/>
</dbReference>
<accession>A0A138AUQ6</accession>
<dbReference type="EMBL" id="LSRF01000007">
    <property type="protein sequence ID" value="KXP14143.1"/>
    <property type="molecule type" value="Genomic_DNA"/>
</dbReference>
<reference evidence="2" key="1">
    <citation type="submission" date="2016-02" db="EMBL/GenBank/DDBJ databases">
        <authorList>
            <person name="Wen L."/>
            <person name="He K."/>
            <person name="Yang H."/>
        </authorList>
    </citation>
    <scope>NUCLEOTIDE SEQUENCE [LARGE SCALE GENOMIC DNA]</scope>
    <source>
        <strain evidence="2">JCM 15929</strain>
    </source>
</reference>